<evidence type="ECO:0000256" key="5">
    <source>
        <dbReference type="SAM" id="MobiDB-lite"/>
    </source>
</evidence>
<name>B6Q6U6_TALMQ</name>
<feature type="compositionally biased region" description="Pro residues" evidence="5">
    <location>
        <begin position="55"/>
        <end position="73"/>
    </location>
</feature>
<keyword evidence="4" id="KW-0862">Zinc</keyword>
<evidence type="ECO:0000313" key="7">
    <source>
        <dbReference type="EMBL" id="EEA26628.1"/>
    </source>
</evidence>
<evidence type="ECO:0000313" key="8">
    <source>
        <dbReference type="Proteomes" id="UP000001294"/>
    </source>
</evidence>
<keyword evidence="8" id="KW-1185">Reference proteome</keyword>
<dbReference type="VEuPathDB" id="FungiDB:PMAA_015520"/>
<feature type="domain" description="CCHC-type" evidence="6">
    <location>
        <begin position="305"/>
        <end position="318"/>
    </location>
</feature>
<organism evidence="7 8">
    <name type="scientific">Talaromyces marneffei (strain ATCC 18224 / CBS 334.59 / QM 7333)</name>
    <name type="common">Penicillium marneffei</name>
    <dbReference type="NCBI Taxonomy" id="441960"/>
    <lineage>
        <taxon>Eukaryota</taxon>
        <taxon>Fungi</taxon>
        <taxon>Dikarya</taxon>
        <taxon>Ascomycota</taxon>
        <taxon>Pezizomycotina</taxon>
        <taxon>Eurotiomycetes</taxon>
        <taxon>Eurotiomycetidae</taxon>
        <taxon>Eurotiales</taxon>
        <taxon>Trichocomaceae</taxon>
        <taxon>Talaromyces</taxon>
        <taxon>Talaromyces sect. Talaromyces</taxon>
    </lineage>
</organism>
<feature type="region of interest" description="Disordered" evidence="5">
    <location>
        <begin position="330"/>
        <end position="377"/>
    </location>
</feature>
<proteinExistence type="predicted"/>
<comment type="subcellular location">
    <subcellularLocation>
        <location evidence="1">Nucleus</location>
    </subcellularLocation>
</comment>
<gene>
    <name evidence="7" type="ORF">PMAA_015520</name>
</gene>
<dbReference type="SMART" id="SM00343">
    <property type="entry name" value="ZnF_C2HC"/>
    <property type="match status" value="1"/>
</dbReference>
<dbReference type="Gene3D" id="4.10.60.10">
    <property type="entry name" value="Zinc finger, CCHC-type"/>
    <property type="match status" value="1"/>
</dbReference>
<dbReference type="InterPro" id="IPR005162">
    <property type="entry name" value="Retrotrans_gag_dom"/>
</dbReference>
<evidence type="ECO:0000259" key="6">
    <source>
        <dbReference type="PROSITE" id="PS50158"/>
    </source>
</evidence>
<dbReference type="InterPro" id="IPR036875">
    <property type="entry name" value="Znf_CCHC_sf"/>
</dbReference>
<sequence length="377" mass="42778">MNPDQPEPSQGEGPTPEEMLHQVLHQMTAMRTDMADMRGRINHLEQTPAPSAQNPEPPVVPNVPPQAPNPPVLQPRHATNHPEKYDDEDRSKFMPFILELESKLIVDGPAIGDAYAQLVYAYGRFTGKARTKVYPWMRIHGSAQVMGTVTFVTLTEFFRHIRILFEDQQLVERANSELSRLRQGATPFQEFITEFERLLLLARGQAWPDDIQISRLKPALNQEIRKACIGKSMPILYEAYCEELHRVANDLEEYQRIENLRRNRRVNRPHYPHTNDQPAAATAPPLYPNAMDISNANPARPPLTCYNCQQLGHIARLCNNAYVPRYAAGPQTRRPVAPSNRRTPVTNNVNPITLPAPANIPTSATMPRDEELDLENE</sequence>
<dbReference type="InterPro" id="IPR001878">
    <property type="entry name" value="Znf_CCHC"/>
</dbReference>
<dbReference type="HOGENOM" id="CLU_733853_0_0_1"/>
<dbReference type="Pfam" id="PF03732">
    <property type="entry name" value="Retrotrans_gag"/>
    <property type="match status" value="1"/>
</dbReference>
<reference evidence="8" key="1">
    <citation type="journal article" date="2015" name="Genome Announc.">
        <title>Genome sequence of the AIDS-associated pathogen Penicillium marneffei (ATCC18224) and its near taxonomic relative Talaromyces stipitatus (ATCC10500).</title>
        <authorList>
            <person name="Nierman W.C."/>
            <person name="Fedorova-Abrams N.D."/>
            <person name="Andrianopoulos A."/>
        </authorList>
    </citation>
    <scope>NUCLEOTIDE SEQUENCE [LARGE SCALE GENOMIC DNA]</scope>
    <source>
        <strain evidence="8">ATCC 18224 / CBS 334.59 / QM 7333</strain>
    </source>
</reference>
<evidence type="ECO:0000256" key="1">
    <source>
        <dbReference type="ARBA" id="ARBA00004123"/>
    </source>
</evidence>
<dbReference type="SUPFAM" id="SSF57756">
    <property type="entry name" value="Retrovirus zinc finger-like domains"/>
    <property type="match status" value="1"/>
</dbReference>
<keyword evidence="4" id="KW-0479">Metal-binding</keyword>
<dbReference type="PROSITE" id="PS50158">
    <property type="entry name" value="ZF_CCHC"/>
    <property type="match status" value="1"/>
</dbReference>
<dbReference type="GO" id="GO:0008270">
    <property type="term" value="F:zinc ion binding"/>
    <property type="evidence" value="ECO:0007669"/>
    <property type="project" value="UniProtKB-KW"/>
</dbReference>
<keyword evidence="4" id="KW-0863">Zinc-finger</keyword>
<protein>
    <recommendedName>
        <fullName evidence="6">CCHC-type domain-containing protein</fullName>
    </recommendedName>
</protein>
<feature type="compositionally biased region" description="Polar residues" evidence="5">
    <location>
        <begin position="340"/>
        <end position="351"/>
    </location>
</feature>
<dbReference type="Pfam" id="PF00098">
    <property type="entry name" value="zf-CCHC"/>
    <property type="match status" value="1"/>
</dbReference>
<keyword evidence="2" id="KW-0217">Developmental protein</keyword>
<evidence type="ECO:0000256" key="3">
    <source>
        <dbReference type="ARBA" id="ARBA00023242"/>
    </source>
</evidence>
<dbReference type="GO" id="GO:0003700">
    <property type="term" value="F:DNA-binding transcription factor activity"/>
    <property type="evidence" value="ECO:0007669"/>
    <property type="project" value="InterPro"/>
</dbReference>
<keyword evidence="3" id="KW-0539">Nucleus</keyword>
<feature type="region of interest" description="Disordered" evidence="5">
    <location>
        <begin position="1"/>
        <end position="88"/>
    </location>
</feature>
<dbReference type="EMBL" id="DS995899">
    <property type="protein sequence ID" value="EEA26628.1"/>
    <property type="molecule type" value="Genomic_DNA"/>
</dbReference>
<dbReference type="InterPro" id="IPR001827">
    <property type="entry name" value="Homeobox_Antennapedia_CS"/>
</dbReference>
<dbReference type="PhylomeDB" id="B6Q6U6"/>
<evidence type="ECO:0000256" key="4">
    <source>
        <dbReference type="PROSITE-ProRule" id="PRU00047"/>
    </source>
</evidence>
<accession>B6Q6U6</accession>
<dbReference type="GO" id="GO:0003677">
    <property type="term" value="F:DNA binding"/>
    <property type="evidence" value="ECO:0007669"/>
    <property type="project" value="InterPro"/>
</dbReference>
<dbReference type="GO" id="GO:0005634">
    <property type="term" value="C:nucleus"/>
    <property type="evidence" value="ECO:0007669"/>
    <property type="project" value="UniProtKB-SubCell"/>
</dbReference>
<dbReference type="AlphaFoldDB" id="B6Q6U6"/>
<feature type="compositionally biased region" description="Basic and acidic residues" evidence="5">
    <location>
        <begin position="33"/>
        <end position="43"/>
    </location>
</feature>
<dbReference type="PROSITE" id="PS00032">
    <property type="entry name" value="ANTENNAPEDIA"/>
    <property type="match status" value="1"/>
</dbReference>
<evidence type="ECO:0000256" key="2">
    <source>
        <dbReference type="ARBA" id="ARBA00022473"/>
    </source>
</evidence>
<dbReference type="Proteomes" id="UP000001294">
    <property type="component" value="Unassembled WGS sequence"/>
</dbReference>